<protein>
    <submittedName>
        <fullName evidence="2">Uncharacterized protein</fullName>
    </submittedName>
</protein>
<evidence type="ECO:0000256" key="1">
    <source>
        <dbReference type="SAM" id="MobiDB-lite"/>
    </source>
</evidence>
<dbReference type="Proteomes" id="UP001234178">
    <property type="component" value="Unassembled WGS sequence"/>
</dbReference>
<accession>A0ABQ9ZJA0</accession>
<proteinExistence type="predicted"/>
<name>A0ABQ9ZJA0_9CRUS</name>
<comment type="caution">
    <text evidence="2">The sequence shown here is derived from an EMBL/GenBank/DDBJ whole genome shotgun (WGS) entry which is preliminary data.</text>
</comment>
<evidence type="ECO:0000313" key="2">
    <source>
        <dbReference type="EMBL" id="KAK4012956.1"/>
    </source>
</evidence>
<feature type="region of interest" description="Disordered" evidence="1">
    <location>
        <begin position="1"/>
        <end position="31"/>
    </location>
</feature>
<sequence length="62" mass="6966">MDRMEESDRSRLSKEERIGPGGKPSSQKFPCRAVVGSRPFSMPINDNELISAFRRPPDLSDS</sequence>
<feature type="compositionally biased region" description="Basic and acidic residues" evidence="1">
    <location>
        <begin position="1"/>
        <end position="18"/>
    </location>
</feature>
<dbReference type="EMBL" id="JAOYFB010000004">
    <property type="protein sequence ID" value="KAK4012956.1"/>
    <property type="molecule type" value="Genomic_DNA"/>
</dbReference>
<evidence type="ECO:0000313" key="3">
    <source>
        <dbReference type="Proteomes" id="UP001234178"/>
    </source>
</evidence>
<gene>
    <name evidence="2" type="ORF">OUZ56_025204</name>
</gene>
<keyword evidence="3" id="KW-1185">Reference proteome</keyword>
<reference evidence="2 3" key="1">
    <citation type="journal article" date="2023" name="Nucleic Acids Res.">
        <title>The hologenome of Daphnia magna reveals possible DNA methylation and microbiome-mediated evolution of the host genome.</title>
        <authorList>
            <person name="Chaturvedi A."/>
            <person name="Li X."/>
            <person name="Dhandapani V."/>
            <person name="Marshall H."/>
            <person name="Kissane S."/>
            <person name="Cuenca-Cambronero M."/>
            <person name="Asole G."/>
            <person name="Calvet F."/>
            <person name="Ruiz-Romero M."/>
            <person name="Marangio P."/>
            <person name="Guigo R."/>
            <person name="Rago D."/>
            <person name="Mirbahai L."/>
            <person name="Eastwood N."/>
            <person name="Colbourne J.K."/>
            <person name="Zhou J."/>
            <person name="Mallon E."/>
            <person name="Orsini L."/>
        </authorList>
    </citation>
    <scope>NUCLEOTIDE SEQUENCE [LARGE SCALE GENOMIC DNA]</scope>
    <source>
        <strain evidence="2">LRV0_1</strain>
    </source>
</reference>
<organism evidence="2 3">
    <name type="scientific">Daphnia magna</name>
    <dbReference type="NCBI Taxonomy" id="35525"/>
    <lineage>
        <taxon>Eukaryota</taxon>
        <taxon>Metazoa</taxon>
        <taxon>Ecdysozoa</taxon>
        <taxon>Arthropoda</taxon>
        <taxon>Crustacea</taxon>
        <taxon>Branchiopoda</taxon>
        <taxon>Diplostraca</taxon>
        <taxon>Cladocera</taxon>
        <taxon>Anomopoda</taxon>
        <taxon>Daphniidae</taxon>
        <taxon>Daphnia</taxon>
    </lineage>
</organism>